<dbReference type="GO" id="GO:0046931">
    <property type="term" value="P:pore complex assembly"/>
    <property type="evidence" value="ECO:0007669"/>
    <property type="project" value="InterPro"/>
</dbReference>
<dbReference type="SUPFAM" id="SSF63724">
    <property type="entry name" value="Cytolysin/lectin"/>
    <property type="match status" value="1"/>
</dbReference>
<keyword evidence="7" id="KW-1185">Reference proteome</keyword>
<evidence type="ECO:0000256" key="5">
    <source>
        <dbReference type="ARBA" id="ARBA00023331"/>
    </source>
</evidence>
<evidence type="ECO:0000256" key="4">
    <source>
        <dbReference type="ARBA" id="ARBA00023298"/>
    </source>
</evidence>
<keyword evidence="4" id="KW-1053">Target membrane</keyword>
<dbReference type="Pfam" id="PF06369">
    <property type="entry name" value="Anemone_cytotox"/>
    <property type="match status" value="1"/>
</dbReference>
<proteinExistence type="predicted"/>
<evidence type="ECO:0000256" key="1">
    <source>
        <dbReference type="ARBA" id="ARBA00004175"/>
    </source>
</evidence>
<dbReference type="Ensembl" id="ENSSPAT00000010303.1">
    <property type="protein sequence ID" value="ENSSPAP00000010124.1"/>
    <property type="gene ID" value="ENSSPAG00000007716.1"/>
</dbReference>
<dbReference type="GO" id="GO:0046930">
    <property type="term" value="C:pore complex"/>
    <property type="evidence" value="ECO:0007669"/>
    <property type="project" value="InterPro"/>
</dbReference>
<dbReference type="InterPro" id="IPR050677">
    <property type="entry name" value="Actinoporin_PFT"/>
</dbReference>
<dbReference type="OrthoDB" id="6132998at2759"/>
<dbReference type="GO" id="GO:0042151">
    <property type="term" value="C:nematocyst"/>
    <property type="evidence" value="ECO:0007669"/>
    <property type="project" value="UniProtKB-SubCell"/>
</dbReference>
<dbReference type="InterPro" id="IPR009104">
    <property type="entry name" value="Anemon_actinoporin-like"/>
</dbReference>
<sequence>MSQMPNASTVLSVFNDAASAFHHIADLIPTHRECSIEITNDSSQYILSNPGVYLESGSCSEPLPPEIEPSSSGKALFTKTANTARGVVGVVTYDLVDESTQECAGKMAVMFSVPYDFNLYSNWYAVGVFEEGEECSFDLYDHMYNNTDSTFVRGRASESSLSHEGELVAILASMSDSYQPMIKVEVKDVCQEEDECL</sequence>
<reference evidence="8" key="2">
    <citation type="submission" date="2025-04" db="UniProtKB">
        <authorList>
            <consortium name="RefSeq"/>
        </authorList>
    </citation>
    <scope>IDENTIFICATION</scope>
</reference>
<keyword evidence="5" id="KW-0166">Nematocyst</keyword>
<comment type="subcellular location">
    <subcellularLocation>
        <location evidence="2">Nematocyst</location>
    </subcellularLocation>
    <subcellularLocation>
        <location evidence="1">Target cell membrane</location>
    </subcellularLocation>
</comment>
<dbReference type="PANTHER" id="PTHR40388">
    <property type="entry name" value="BRYOPORIN"/>
    <property type="match status" value="1"/>
</dbReference>
<name>A0A3B4ZVD5_9TELE</name>
<dbReference type="GO" id="GO:0051715">
    <property type="term" value="P:cytolysis in another organism"/>
    <property type="evidence" value="ECO:0007669"/>
    <property type="project" value="InterPro"/>
</dbReference>
<dbReference type="Gene3D" id="2.60.270.20">
    <property type="entry name" value="Cytolysin/lectin"/>
    <property type="match status" value="1"/>
</dbReference>
<dbReference type="PANTHER" id="PTHR40388:SF2">
    <property type="entry name" value="ACTINOPORIN-LIKE PROTEIN"/>
    <property type="match status" value="1"/>
</dbReference>
<dbReference type="GO" id="GO:0015267">
    <property type="term" value="F:channel activity"/>
    <property type="evidence" value="ECO:0007669"/>
    <property type="project" value="InterPro"/>
</dbReference>
<evidence type="ECO:0000256" key="2">
    <source>
        <dbReference type="ARBA" id="ARBA00004532"/>
    </source>
</evidence>
<dbReference type="STRING" id="144197.ENSSPAP00000010124"/>
<gene>
    <name evidence="8" type="primary">LOC103372281</name>
</gene>
<evidence type="ECO:0000256" key="3">
    <source>
        <dbReference type="ARBA" id="ARBA00022537"/>
    </source>
</evidence>
<accession>A0A3B4ZVD5</accession>
<dbReference type="InterPro" id="IPR015926">
    <property type="entry name" value="Cytolysin/lectin"/>
</dbReference>
<evidence type="ECO:0000313" key="8">
    <source>
        <dbReference type="RefSeq" id="XP_008300101.1"/>
    </source>
</evidence>
<evidence type="ECO:0000313" key="7">
    <source>
        <dbReference type="Proteomes" id="UP000694891"/>
    </source>
</evidence>
<keyword evidence="3" id="KW-1052">Target cell membrane</keyword>
<dbReference type="RefSeq" id="XP_008300101.1">
    <property type="nucleotide sequence ID" value="XM_008301879.1"/>
</dbReference>
<dbReference type="GeneID" id="103372281"/>
<dbReference type="GeneTree" id="ENSGT00940000164286"/>
<protein>
    <submittedName>
        <fullName evidence="6 8">Cytolysin Src-1-like</fullName>
    </submittedName>
</protein>
<reference evidence="6" key="1">
    <citation type="submission" date="2023-09" db="UniProtKB">
        <authorList>
            <consortium name="Ensembl"/>
        </authorList>
    </citation>
    <scope>IDENTIFICATION</scope>
</reference>
<keyword evidence="4" id="KW-0472">Membrane</keyword>
<evidence type="ECO:0000313" key="6">
    <source>
        <dbReference type="Ensembl" id="ENSSPAP00000010124.1"/>
    </source>
</evidence>
<dbReference type="GO" id="GO:0006812">
    <property type="term" value="P:monoatomic cation transport"/>
    <property type="evidence" value="ECO:0007669"/>
    <property type="project" value="InterPro"/>
</dbReference>
<organism evidence="6">
    <name type="scientific">Stegastes partitus</name>
    <name type="common">bicolor damselfish</name>
    <dbReference type="NCBI Taxonomy" id="144197"/>
    <lineage>
        <taxon>Eukaryota</taxon>
        <taxon>Metazoa</taxon>
        <taxon>Chordata</taxon>
        <taxon>Craniata</taxon>
        <taxon>Vertebrata</taxon>
        <taxon>Euteleostomi</taxon>
        <taxon>Actinopterygii</taxon>
        <taxon>Neopterygii</taxon>
        <taxon>Teleostei</taxon>
        <taxon>Neoteleostei</taxon>
        <taxon>Acanthomorphata</taxon>
        <taxon>Ovalentaria</taxon>
        <taxon>Pomacentridae</taxon>
        <taxon>Stegastes</taxon>
    </lineage>
</organism>
<dbReference type="Proteomes" id="UP000694891">
    <property type="component" value="Unplaced"/>
</dbReference>
<dbReference type="AlphaFoldDB" id="A0A3B4ZVD5"/>
<dbReference type="GO" id="GO:0044218">
    <property type="term" value="C:other organism cell membrane"/>
    <property type="evidence" value="ECO:0007669"/>
    <property type="project" value="UniProtKB-KW"/>
</dbReference>